<proteinExistence type="predicted"/>
<protein>
    <submittedName>
        <fullName evidence="4">Prion-like-(Q/N-rich) domain-bearing protein 25</fullName>
    </submittedName>
</protein>
<dbReference type="AlphaFoldDB" id="A0A6J2X853"/>
<dbReference type="Proteomes" id="UP000504635">
    <property type="component" value="Unplaced"/>
</dbReference>
<evidence type="ECO:0000259" key="2">
    <source>
        <dbReference type="Pfam" id="PF01683"/>
    </source>
</evidence>
<feature type="chain" id="PRO_5026790651" evidence="1">
    <location>
        <begin position="19"/>
        <end position="545"/>
    </location>
</feature>
<organism evidence="3 4">
    <name type="scientific">Sitophilus oryzae</name>
    <name type="common">Rice weevil</name>
    <name type="synonym">Curculio oryzae</name>
    <dbReference type="NCBI Taxonomy" id="7048"/>
    <lineage>
        <taxon>Eukaryota</taxon>
        <taxon>Metazoa</taxon>
        <taxon>Ecdysozoa</taxon>
        <taxon>Arthropoda</taxon>
        <taxon>Hexapoda</taxon>
        <taxon>Insecta</taxon>
        <taxon>Pterygota</taxon>
        <taxon>Neoptera</taxon>
        <taxon>Endopterygota</taxon>
        <taxon>Coleoptera</taxon>
        <taxon>Polyphaga</taxon>
        <taxon>Cucujiformia</taxon>
        <taxon>Curculionidae</taxon>
        <taxon>Dryophthorinae</taxon>
        <taxon>Sitophilus</taxon>
    </lineage>
</organism>
<accession>A0A6J2X853</accession>
<dbReference type="OrthoDB" id="504708at2759"/>
<keyword evidence="1" id="KW-0732">Signal</keyword>
<dbReference type="GeneID" id="115875918"/>
<evidence type="ECO:0000313" key="3">
    <source>
        <dbReference type="Proteomes" id="UP000504635"/>
    </source>
</evidence>
<feature type="domain" description="EB" evidence="2">
    <location>
        <begin position="47"/>
        <end position="101"/>
    </location>
</feature>
<name>A0A6J2X853_SITOR</name>
<feature type="signal peptide" evidence="1">
    <location>
        <begin position="1"/>
        <end position="18"/>
    </location>
</feature>
<gene>
    <name evidence="4" type="primary">LOC115875918</name>
</gene>
<keyword evidence="4" id="KW-0034">Amyloid</keyword>
<evidence type="ECO:0000256" key="1">
    <source>
        <dbReference type="SAM" id="SignalP"/>
    </source>
</evidence>
<dbReference type="InParanoid" id="A0A6J2X853"/>
<dbReference type="PANTHER" id="PTHR39069">
    <property type="entry name" value="ECDYSONE-INDUCIBLE GENE E1, ISOFORM A"/>
    <property type="match status" value="1"/>
</dbReference>
<evidence type="ECO:0000313" key="4">
    <source>
        <dbReference type="RefSeq" id="XP_030747361.1"/>
    </source>
</evidence>
<keyword evidence="3" id="KW-1185">Reference proteome</keyword>
<dbReference type="Pfam" id="PF01683">
    <property type="entry name" value="EB"/>
    <property type="match status" value="1"/>
</dbReference>
<keyword evidence="4" id="KW-0640">Prion</keyword>
<dbReference type="PANTHER" id="PTHR39069:SF8">
    <property type="entry name" value="FI17111P1"/>
    <property type="match status" value="1"/>
</dbReference>
<dbReference type="RefSeq" id="XP_030747361.1">
    <property type="nucleotide sequence ID" value="XM_030891501.1"/>
</dbReference>
<sequence length="545" mass="61704">MHFLIIVFGIYFIGLGESINQTYSSDDDCAKDKSMCIDNIRQCDKLSNYSIVEEKCLKYATEYSFTCFEDWQCDKFLGNNAQCKNNKCLCSEGYRWYQGECKKILNKGDTCTDTDLCLDGNDPLALICHEGLCQCNTEYYDRGLDCRVKYEYSQECAINADCVSTDVVSISKQIYCGLGKCVSGNSVRTTATTNISLFNENRNKTSDTTCEKGVLSNLTKEECDECLNTLYFLNSTCICKQGFFLQDGQCIAELGMPDSNTHYSEDKDCPIKSGKLKDGICYCKNYWFQHYTNRECTKTTLQYTYNCMDNEWCKAMGPYAYCNSANQQCECISQARLNETSFLCQLQPDANITGLCLEDTECSLYEQCLDETCQCNDGYFKSNEDSSCLPKINSSCEIYDCSHIKNAKCSTDETCQCENDSYATDGEQCLEKATQLNQECLIEAQCENIKHAACLESSDNKSYCQCEDEYSDKNDTCYFVRSYGSQCSSKFDCTIILGDSFVCRNNLCQCPVLYTLKDNICVSNTSSKVVLSIWISALYIILIFL</sequence>
<dbReference type="InterPro" id="IPR006149">
    <property type="entry name" value="EB_dom"/>
</dbReference>
<reference evidence="4" key="1">
    <citation type="submission" date="2025-08" db="UniProtKB">
        <authorList>
            <consortium name="RefSeq"/>
        </authorList>
    </citation>
    <scope>IDENTIFICATION</scope>
    <source>
        <tissue evidence="4">Gonads</tissue>
    </source>
</reference>
<dbReference type="KEGG" id="soy:115875918"/>